<dbReference type="AlphaFoldDB" id="A0A7J6AJM3"/>
<dbReference type="GO" id="GO:0005813">
    <property type="term" value="C:centrosome"/>
    <property type="evidence" value="ECO:0007669"/>
    <property type="project" value="UniProtKB-SubCell"/>
</dbReference>
<feature type="region of interest" description="Disordered" evidence="8">
    <location>
        <begin position="573"/>
        <end position="668"/>
    </location>
</feature>
<evidence type="ECO:0000313" key="11">
    <source>
        <dbReference type="EMBL" id="KAF4083112.1"/>
    </source>
</evidence>
<dbReference type="InterPro" id="IPR032396">
    <property type="entry name" value="SAS-6_N"/>
</dbReference>
<sequence>MQTEMTELLFNKTLQVHVKCKDCDDRRAVIRVSIELQLVSNPIHRRDLVVRLTDDADLYFLYNLIISEEDFQSLKVQQGLLIDFTAFPQKFIDLLEQCIAEQSKENPRFLLQLSSPSSALNHGIANLNIVETNAFKHLTHLSLKLLPGSDVEIKKYLATCLAAVKEEKEQLQQKLKKTEEDLTRQLNYAQQILSEKSRELDKLRSEWTSQTTTLSSRHTQDLTAEREKALEIQTRLQQQNEQLRRELEATHQRSTQQLQTRLSELETSNRELTEKKYKSDSTIRDLKAKLRGSRSMTPGLVEELEPVLGQRESQRAKQQVVSLRRENSTLDTECHEKERLVNQLQTRVAVIEQETKDKDQLILRTKEVLEATQQQKTSVDETVESKQLQIGKLESTVKSLSEELIKANGIIKKLQGDLKALVGKIKVKNTVTVSQEKVLQETTERLQREQRELQDTQHRLRLKEDEVSRLKEQLEATVKKLDESREVLKTNENVITWLNKQLNENQLSRKQDTVGVFETPQPGAGLRHAPASHMLDSKTFSSLGQPYPVTSTLNSKHSFPLSCVSAGPRSVLTLHNPNPGPKVQFNPMSAKASMSPVEGTGNPTAPQSSSNKENGEPLGLDSKYFERRDESIPLRGLVPSMHLNKENSKPSSNMTGAKPTALSAYFPG</sequence>
<evidence type="ECO:0000256" key="2">
    <source>
        <dbReference type="ARBA" id="ARBA00020407"/>
    </source>
</evidence>
<dbReference type="InterPro" id="IPR038558">
    <property type="entry name" value="SAS-6_N_sf"/>
</dbReference>
<dbReference type="SUPFAM" id="SSF90257">
    <property type="entry name" value="Myosin rod fragments"/>
    <property type="match status" value="1"/>
</dbReference>
<evidence type="ECO:0000313" key="12">
    <source>
        <dbReference type="Proteomes" id="UP000593565"/>
    </source>
</evidence>
<dbReference type="Pfam" id="PF18594">
    <property type="entry name" value="Sas6_CC"/>
    <property type="match status" value="1"/>
</dbReference>
<feature type="domain" description="SAS-6 coiled-coil" evidence="10">
    <location>
        <begin position="150"/>
        <end position="179"/>
    </location>
</feature>
<keyword evidence="3" id="KW-0963">Cytoplasm</keyword>
<feature type="compositionally biased region" description="Basic and acidic residues" evidence="8">
    <location>
        <begin position="623"/>
        <end position="632"/>
    </location>
</feature>
<feature type="coiled-coil region" evidence="7">
    <location>
        <begin position="436"/>
        <end position="491"/>
    </location>
</feature>
<dbReference type="GO" id="GO:0005814">
    <property type="term" value="C:centriole"/>
    <property type="evidence" value="ECO:0007669"/>
    <property type="project" value="TreeGrafter"/>
</dbReference>
<evidence type="ECO:0000256" key="8">
    <source>
        <dbReference type="SAM" id="MobiDB-lite"/>
    </source>
</evidence>
<feature type="coiled-coil region" evidence="7">
    <location>
        <begin position="161"/>
        <end position="275"/>
    </location>
</feature>
<comment type="caution">
    <text evidence="11">The sequence shown here is derived from an EMBL/GenBank/DDBJ whole genome shotgun (WGS) entry which is preliminary data.</text>
</comment>
<name>A0A7J6AJM3_AMEME</name>
<evidence type="ECO:0000256" key="6">
    <source>
        <dbReference type="ARBA" id="ARBA00023306"/>
    </source>
</evidence>
<organism evidence="11 12">
    <name type="scientific">Ameiurus melas</name>
    <name type="common">Black bullhead</name>
    <name type="synonym">Silurus melas</name>
    <dbReference type="NCBI Taxonomy" id="219545"/>
    <lineage>
        <taxon>Eukaryota</taxon>
        <taxon>Metazoa</taxon>
        <taxon>Chordata</taxon>
        <taxon>Craniata</taxon>
        <taxon>Vertebrata</taxon>
        <taxon>Euteleostomi</taxon>
        <taxon>Actinopterygii</taxon>
        <taxon>Neopterygii</taxon>
        <taxon>Teleostei</taxon>
        <taxon>Ostariophysi</taxon>
        <taxon>Siluriformes</taxon>
        <taxon>Ictaluridae</taxon>
        <taxon>Ameiurus</taxon>
    </lineage>
</organism>
<keyword evidence="6" id="KW-0131">Cell cycle</keyword>
<dbReference type="PANTHER" id="PTHR44281:SF4">
    <property type="entry name" value="SPINDLE ASSEMBLY ABNORMAL PROTEIN 6 HOMOLOG"/>
    <property type="match status" value="1"/>
</dbReference>
<evidence type="ECO:0000256" key="7">
    <source>
        <dbReference type="SAM" id="Coils"/>
    </source>
</evidence>
<keyword evidence="5" id="KW-0206">Cytoskeleton</keyword>
<protein>
    <recommendedName>
        <fullName evidence="2">Spindle assembly abnormal protein 6 homolog</fullName>
    </recommendedName>
</protein>
<evidence type="ECO:0000256" key="3">
    <source>
        <dbReference type="ARBA" id="ARBA00022490"/>
    </source>
</evidence>
<dbReference type="GO" id="GO:0007099">
    <property type="term" value="P:centriole replication"/>
    <property type="evidence" value="ECO:0007669"/>
    <property type="project" value="TreeGrafter"/>
</dbReference>
<dbReference type="InterPro" id="IPR041513">
    <property type="entry name" value="SAS6_CC"/>
</dbReference>
<keyword evidence="12" id="KW-1185">Reference proteome</keyword>
<comment type="subcellular location">
    <subcellularLocation>
        <location evidence="1">Cytoplasm</location>
        <location evidence="1">Cytoskeleton</location>
        <location evidence="1">Microtubule organizing center</location>
        <location evidence="1">Centrosome</location>
    </subcellularLocation>
</comment>
<dbReference type="Proteomes" id="UP000593565">
    <property type="component" value="Unassembled WGS sequence"/>
</dbReference>
<evidence type="ECO:0000256" key="5">
    <source>
        <dbReference type="ARBA" id="ARBA00023212"/>
    </source>
</evidence>
<gene>
    <name evidence="11" type="ORF">AMELA_G00136300</name>
</gene>
<dbReference type="PANTHER" id="PTHR44281">
    <property type="entry name" value="SPINDLE ASSEMBLY ABNORMAL PROTEIN 6 HOMOLOG"/>
    <property type="match status" value="1"/>
</dbReference>
<evidence type="ECO:0000259" key="10">
    <source>
        <dbReference type="Pfam" id="PF18594"/>
    </source>
</evidence>
<evidence type="ECO:0000256" key="4">
    <source>
        <dbReference type="ARBA" id="ARBA00023054"/>
    </source>
</evidence>
<dbReference type="EMBL" id="JAAGNN010000011">
    <property type="protein sequence ID" value="KAF4083112.1"/>
    <property type="molecule type" value="Genomic_DNA"/>
</dbReference>
<dbReference type="Pfam" id="PF16531">
    <property type="entry name" value="SAS-6_N"/>
    <property type="match status" value="1"/>
</dbReference>
<evidence type="ECO:0000259" key="9">
    <source>
        <dbReference type="Pfam" id="PF16531"/>
    </source>
</evidence>
<evidence type="ECO:0000256" key="1">
    <source>
        <dbReference type="ARBA" id="ARBA00004300"/>
    </source>
</evidence>
<dbReference type="CDD" id="cd10142">
    <property type="entry name" value="HD_SAS6_N"/>
    <property type="match status" value="1"/>
</dbReference>
<feature type="domain" description="Spindle assembly abnormal protein 6 N-terminal" evidence="9">
    <location>
        <begin position="9"/>
        <end position="145"/>
    </location>
</feature>
<dbReference type="Gene3D" id="2.170.210.20">
    <property type="entry name" value="Spindle assembly abnormal protein 6, N-terminal domain"/>
    <property type="match status" value="1"/>
</dbReference>
<proteinExistence type="predicted"/>
<feature type="coiled-coil region" evidence="7">
    <location>
        <begin position="313"/>
        <end position="354"/>
    </location>
</feature>
<reference evidence="11 12" key="1">
    <citation type="submission" date="2020-02" db="EMBL/GenBank/DDBJ databases">
        <title>A chromosome-scale genome assembly of the black bullhead catfish (Ameiurus melas).</title>
        <authorList>
            <person name="Wen M."/>
            <person name="Zham M."/>
            <person name="Cabau C."/>
            <person name="Klopp C."/>
            <person name="Donnadieu C."/>
            <person name="Roques C."/>
            <person name="Bouchez O."/>
            <person name="Lampietro C."/>
            <person name="Jouanno E."/>
            <person name="Herpin A."/>
            <person name="Louis A."/>
            <person name="Berthelot C."/>
            <person name="Parey E."/>
            <person name="Roest-Crollius H."/>
            <person name="Braasch I."/>
            <person name="Postlethwait J."/>
            <person name="Robinson-Rechavi M."/>
            <person name="Echchiki A."/>
            <person name="Begum T."/>
            <person name="Montfort J."/>
            <person name="Schartl M."/>
            <person name="Bobe J."/>
            <person name="Guiguen Y."/>
        </authorList>
    </citation>
    <scope>NUCLEOTIDE SEQUENCE [LARGE SCALE GENOMIC DNA]</scope>
    <source>
        <strain evidence="11">M_S1</strain>
        <tissue evidence="11">Blood</tissue>
    </source>
</reference>
<dbReference type="GO" id="GO:0007283">
    <property type="term" value="P:spermatogenesis"/>
    <property type="evidence" value="ECO:0007669"/>
    <property type="project" value="TreeGrafter"/>
</dbReference>
<accession>A0A7J6AJM3</accession>
<keyword evidence="4 7" id="KW-0175">Coiled coil</keyword>
<feature type="compositionally biased region" description="Polar residues" evidence="8">
    <location>
        <begin position="601"/>
        <end position="612"/>
    </location>
</feature>